<sequence>MATSFQGLGDLPGGAFKSAAINVSAQGSTVVGWSQSANGKEAFVWTQAGGMQGIGDLPGGGFSSVANAVSNNGLIVVGCGQSSERQQTITEAFRWTAVGGMVGLGDLPGGDTFSCANDFSSTSSTVVGVSSSLPGNTEGFTMGGGGLMFGTANVHASIETFTAVSEEGTHVGHGGFEYYTQAFRHKNLLTLGLGHLGGYAGIRFSQAFDVSADGRTIVGMSYGPLGAEAFRWTASLDEMVSLGAGTATGVSGDGSIIVGQTSSPFHGAFIWRAETDQIESLHNYLINRHGLGPALAGWTLLAATKISVDGHTIVGNGLNPAGQFEGWRAHIGPELIPPPGRDD</sequence>
<name>A0AAW3ZS63_9GAMM</name>
<dbReference type="RefSeq" id="WP_192030498.1">
    <property type="nucleotide sequence ID" value="NZ_JACYTR010000040.1"/>
</dbReference>
<dbReference type="Proteomes" id="UP000613768">
    <property type="component" value="Unassembled WGS sequence"/>
</dbReference>
<evidence type="ECO:0000313" key="2">
    <source>
        <dbReference type="Proteomes" id="UP000613768"/>
    </source>
</evidence>
<dbReference type="AlphaFoldDB" id="A0AAW3ZS63"/>
<protein>
    <submittedName>
        <fullName evidence="1">PEP-CTERM sorting domain-containing protein</fullName>
    </submittedName>
</protein>
<comment type="caution">
    <text evidence="1">The sequence shown here is derived from an EMBL/GenBank/DDBJ whole genome shotgun (WGS) entry which is preliminary data.</text>
</comment>
<dbReference type="NCBIfam" id="TIGR02913">
    <property type="entry name" value="HAF_rpt"/>
    <property type="match status" value="1"/>
</dbReference>
<gene>
    <name evidence="1" type="ORF">IFO71_15145</name>
</gene>
<accession>A0AAW3ZS63</accession>
<keyword evidence="2" id="KW-1185">Reference proteome</keyword>
<evidence type="ECO:0000313" key="1">
    <source>
        <dbReference type="EMBL" id="MBD8527076.1"/>
    </source>
</evidence>
<dbReference type="InterPro" id="IPR014262">
    <property type="entry name" value="HAF_rpt"/>
</dbReference>
<organism evidence="1 2">
    <name type="scientific">Pseudomarimonas arenosa</name>
    <dbReference type="NCBI Taxonomy" id="2774145"/>
    <lineage>
        <taxon>Bacteria</taxon>
        <taxon>Pseudomonadati</taxon>
        <taxon>Pseudomonadota</taxon>
        <taxon>Gammaproteobacteria</taxon>
        <taxon>Lysobacterales</taxon>
        <taxon>Lysobacteraceae</taxon>
        <taxon>Pseudomarimonas</taxon>
    </lineage>
</organism>
<dbReference type="EMBL" id="JACYTR010000040">
    <property type="protein sequence ID" value="MBD8527076.1"/>
    <property type="molecule type" value="Genomic_DNA"/>
</dbReference>
<proteinExistence type="predicted"/>
<reference evidence="1 2" key="1">
    <citation type="submission" date="2020-09" db="EMBL/GenBank/DDBJ databases">
        <title>Pseudoxanthomonas sp. CAU 1598 isolated from sand of Yaerae Beach.</title>
        <authorList>
            <person name="Kim W."/>
        </authorList>
    </citation>
    <scope>NUCLEOTIDE SEQUENCE [LARGE SCALE GENOMIC DNA]</scope>
    <source>
        <strain evidence="1 2">CAU 1598</strain>
    </source>
</reference>